<comment type="subcellular location">
    <subcellularLocation>
        <location evidence="1">Nucleus</location>
    </subcellularLocation>
</comment>
<dbReference type="GO" id="GO:0008270">
    <property type="term" value="F:zinc ion binding"/>
    <property type="evidence" value="ECO:0007669"/>
    <property type="project" value="UniProtKB-KW"/>
</dbReference>
<reference evidence="9 11" key="2">
    <citation type="journal article" date="2013" name="Nature">
        <title>Insights into bilaterian evolution from three spiralian genomes.</title>
        <authorList>
            <person name="Simakov O."/>
            <person name="Marletaz F."/>
            <person name="Cho S.J."/>
            <person name="Edsinger-Gonzales E."/>
            <person name="Havlak P."/>
            <person name="Hellsten U."/>
            <person name="Kuo D.H."/>
            <person name="Larsson T."/>
            <person name="Lv J."/>
            <person name="Arendt D."/>
            <person name="Savage R."/>
            <person name="Osoegawa K."/>
            <person name="de Jong P."/>
            <person name="Grimwood J."/>
            <person name="Chapman J.A."/>
            <person name="Shapiro H."/>
            <person name="Aerts A."/>
            <person name="Otillar R.P."/>
            <person name="Terry A.Y."/>
            <person name="Boore J.L."/>
            <person name="Grigoriev I.V."/>
            <person name="Lindberg D.R."/>
            <person name="Seaver E.C."/>
            <person name="Weisblat D.A."/>
            <person name="Putnam N.H."/>
            <person name="Rokhsar D.S."/>
        </authorList>
    </citation>
    <scope>NUCLEOTIDE SEQUENCE</scope>
    <source>
        <strain evidence="9 11">I ESC-2004</strain>
    </source>
</reference>
<dbReference type="EMBL" id="AMQN01007870">
    <property type="status" value="NOT_ANNOTATED_CDS"/>
    <property type="molecule type" value="Genomic_DNA"/>
</dbReference>
<keyword evidence="4 7" id="KW-0863">Zinc-finger</keyword>
<dbReference type="PANTHER" id="PTHR24406">
    <property type="entry name" value="TRANSCRIPTIONAL REPRESSOR CTCFL-RELATED"/>
    <property type="match status" value="1"/>
</dbReference>
<evidence type="ECO:0000256" key="5">
    <source>
        <dbReference type="ARBA" id="ARBA00022833"/>
    </source>
</evidence>
<keyword evidence="5" id="KW-0862">Zinc</keyword>
<dbReference type="PROSITE" id="PS50157">
    <property type="entry name" value="ZINC_FINGER_C2H2_2"/>
    <property type="match status" value="2"/>
</dbReference>
<name>R7UGW7_CAPTE</name>
<proteinExistence type="predicted"/>
<dbReference type="STRING" id="283909.R7UGW7"/>
<dbReference type="AlphaFoldDB" id="R7UGW7"/>
<accession>R7UGW7</accession>
<dbReference type="HOGENOM" id="CLU_271935_0_0_1"/>
<organism evidence="9">
    <name type="scientific">Capitella teleta</name>
    <name type="common">Polychaete worm</name>
    <dbReference type="NCBI Taxonomy" id="283909"/>
    <lineage>
        <taxon>Eukaryota</taxon>
        <taxon>Metazoa</taxon>
        <taxon>Spiralia</taxon>
        <taxon>Lophotrochozoa</taxon>
        <taxon>Annelida</taxon>
        <taxon>Polychaeta</taxon>
        <taxon>Sedentaria</taxon>
        <taxon>Scolecida</taxon>
        <taxon>Capitellidae</taxon>
        <taxon>Capitella</taxon>
    </lineage>
</organism>
<keyword evidence="6" id="KW-0539">Nucleus</keyword>
<evidence type="ECO:0000259" key="8">
    <source>
        <dbReference type="PROSITE" id="PS50157"/>
    </source>
</evidence>
<protein>
    <recommendedName>
        <fullName evidence="8">C2H2-type domain-containing protein</fullName>
    </recommendedName>
</protein>
<dbReference type="Proteomes" id="UP000014760">
    <property type="component" value="Unassembled WGS sequence"/>
</dbReference>
<feature type="domain" description="C2H2-type" evidence="8">
    <location>
        <begin position="993"/>
        <end position="1021"/>
    </location>
</feature>
<dbReference type="InterPro" id="IPR013087">
    <property type="entry name" value="Znf_C2H2_type"/>
</dbReference>
<keyword evidence="2" id="KW-0479">Metal-binding</keyword>
<evidence type="ECO:0000313" key="9">
    <source>
        <dbReference type="EMBL" id="ELU05343.1"/>
    </source>
</evidence>
<evidence type="ECO:0000256" key="1">
    <source>
        <dbReference type="ARBA" id="ARBA00004123"/>
    </source>
</evidence>
<dbReference type="Gene3D" id="3.30.160.60">
    <property type="entry name" value="Classic Zinc Finger"/>
    <property type="match status" value="1"/>
</dbReference>
<dbReference type="GO" id="GO:0005634">
    <property type="term" value="C:nucleus"/>
    <property type="evidence" value="ECO:0007669"/>
    <property type="project" value="UniProtKB-SubCell"/>
</dbReference>
<reference evidence="11" key="1">
    <citation type="submission" date="2012-12" db="EMBL/GenBank/DDBJ databases">
        <authorList>
            <person name="Hellsten U."/>
            <person name="Grimwood J."/>
            <person name="Chapman J.A."/>
            <person name="Shapiro H."/>
            <person name="Aerts A."/>
            <person name="Otillar R.P."/>
            <person name="Terry A.Y."/>
            <person name="Boore J.L."/>
            <person name="Simakov O."/>
            <person name="Marletaz F."/>
            <person name="Cho S.-J."/>
            <person name="Edsinger-Gonzales E."/>
            <person name="Havlak P."/>
            <person name="Kuo D.-H."/>
            <person name="Larsson T."/>
            <person name="Lv J."/>
            <person name="Arendt D."/>
            <person name="Savage R."/>
            <person name="Osoegawa K."/>
            <person name="de Jong P."/>
            <person name="Lindberg D.R."/>
            <person name="Seaver E.C."/>
            <person name="Weisblat D.A."/>
            <person name="Putnam N.H."/>
            <person name="Grigoriev I.V."/>
            <person name="Rokhsar D.S."/>
        </authorList>
    </citation>
    <scope>NUCLEOTIDE SEQUENCE</scope>
    <source>
        <strain evidence="11">I ESC-2004</strain>
    </source>
</reference>
<reference evidence="10" key="3">
    <citation type="submission" date="2015-06" db="UniProtKB">
        <authorList>
            <consortium name="EnsemblMetazoa"/>
        </authorList>
    </citation>
    <scope>IDENTIFICATION</scope>
</reference>
<evidence type="ECO:0000256" key="3">
    <source>
        <dbReference type="ARBA" id="ARBA00022737"/>
    </source>
</evidence>
<dbReference type="PROSITE" id="PS00028">
    <property type="entry name" value="ZINC_FINGER_C2H2_1"/>
    <property type="match status" value="3"/>
</dbReference>
<dbReference type="EMBL" id="KB301608">
    <property type="protein sequence ID" value="ELU05343.1"/>
    <property type="molecule type" value="Genomic_DNA"/>
</dbReference>
<evidence type="ECO:0000256" key="4">
    <source>
        <dbReference type="ARBA" id="ARBA00022771"/>
    </source>
</evidence>
<evidence type="ECO:0000256" key="7">
    <source>
        <dbReference type="PROSITE-ProRule" id="PRU00042"/>
    </source>
</evidence>
<feature type="domain" description="C2H2-type" evidence="8">
    <location>
        <begin position="954"/>
        <end position="982"/>
    </location>
</feature>
<evidence type="ECO:0000313" key="10">
    <source>
        <dbReference type="EnsemblMetazoa" id="CapteP193041"/>
    </source>
</evidence>
<dbReference type="OrthoDB" id="10039931at2759"/>
<sequence>MASELEDVFSFANVLLDDCDSEQVKDDLNAEEILPAEWVELEAENVLVEGEEDISDDTEEERSLPLTIVSLDPTSFADAKAQEMMRKNERRMEHVLRTQKKKKKMKQIIVQTQRTKDPPTSVKKRVEEKIVKKLAKQPAVKKKTSGSKGTHQLQYTEFKCFECNCSCVDEDGLVSHWKSKHFVPDANGTAVQCAQCDCKYALTAQRFRRFTDVQSCISFYFNHRVKKHAFQVPPFVKSFQCDFPHCTFVAYSVYLIKRHTESGRHCVRQFKGPDNNKPILDHLAQYGSGNKYSLIFKQFKCFVCGGQTEYGSREALWRHWREKHVKGRKGEGVIACASCDVTYRIPQPRLTRLTHIMTCMAYYFSHCVKKHNLEVPPYIVPLRCSHQGCSYVTYTKQLLQRHLQEVKHVAMKKEAPILFTEYCCFLCAGEDGEDLGPFEDVRSYAEHWRSLHFTKGSHQSIISCSDCAETFSVPFNVNDLEVVSIVSRLCSHRIETHAMQPAPYINAISYRSTMPLHKTNSAERKNRVDFNEEKSVSTTTSAPMSLLTFLQLKCFECNDNVVHANPEAYTDHWRQSHFTVADGQACVQCKHCEYSIGLNVNLLHKNHDIGRCIASYLTHCVHKHSSVCPDYIQQLECPEEGCKFRALTMKLMQSHVRHTSHHKLKRCLQKKIDPYCELSLKEMRCFLCDDGVVFDNRDEYDAHLLTVHSVEQDDKPVLFCRHCDASFPSTLSSAITALFGHMVNRHSFPVPWYIEEFKCDETGCDFVAYSSLALQKHLKAQKHTYSAPNLFQSYLNFHEYRCFLCADSSELYENKKVFEQHLNSEHVMCLDEPSLVCPQCRHIFKLHLSNGADYGKTLSIKKYDPSRSLCILLNHMATKHDYAIPSFVLSFKCDHPGCAFTTVRKCTFDRHVKSHVIDKQCYQCGLFFSETRIDKHAEKCGSLPDESTASSDAFTCFQCGISFPRKVFLNKHMLDAHSVQQTPAHKKNANVVFQCEICSKVLTERRSIKRHMLNVHPAATEKFNKIILNQEEPDEPPKLYECTLCSSQISLVKQHFAQHHAMQYEEHHSHLVREVPLPVFECEIVDYVSSTPFDPSLMDEGSAERLAFPSAGGAPDSISDVLDCSMRLSGLTPGDMSHMMPPNFGSDAAMKSVAGSAVPSPVMSFAVSRVAPQEEDEMAVSNPWVHFNKT</sequence>
<evidence type="ECO:0000256" key="2">
    <source>
        <dbReference type="ARBA" id="ARBA00022723"/>
    </source>
</evidence>
<evidence type="ECO:0000313" key="11">
    <source>
        <dbReference type="Proteomes" id="UP000014760"/>
    </source>
</evidence>
<gene>
    <name evidence="9" type="ORF">CAPTEDRAFT_193041</name>
</gene>
<keyword evidence="11" id="KW-1185">Reference proteome</keyword>
<keyword evidence="3" id="KW-0677">Repeat</keyword>
<dbReference type="InterPro" id="IPR050888">
    <property type="entry name" value="ZnF_C2H2-type_TF"/>
</dbReference>
<dbReference type="EnsemblMetazoa" id="CapteT193041">
    <property type="protein sequence ID" value="CapteP193041"/>
    <property type="gene ID" value="CapteG193041"/>
</dbReference>
<dbReference type="SMART" id="SM00355">
    <property type="entry name" value="ZnF_C2H2"/>
    <property type="match status" value="15"/>
</dbReference>
<evidence type="ECO:0000256" key="6">
    <source>
        <dbReference type="ARBA" id="ARBA00023242"/>
    </source>
</evidence>